<dbReference type="InterPro" id="IPR011051">
    <property type="entry name" value="RmlC_Cupin_sf"/>
</dbReference>
<dbReference type="GO" id="GO:0000271">
    <property type="term" value="P:polysaccharide biosynthetic process"/>
    <property type="evidence" value="ECO:0007669"/>
    <property type="project" value="TreeGrafter"/>
</dbReference>
<dbReference type="GO" id="GO:0005829">
    <property type="term" value="C:cytosol"/>
    <property type="evidence" value="ECO:0007669"/>
    <property type="project" value="TreeGrafter"/>
</dbReference>
<dbReference type="InterPro" id="IPR014710">
    <property type="entry name" value="RmlC-like_jellyroll"/>
</dbReference>
<dbReference type="SUPFAM" id="SSF51182">
    <property type="entry name" value="RmlC-like cupins"/>
    <property type="match status" value="1"/>
</dbReference>
<organism evidence="1 2">
    <name type="scientific">Candidatus Uhrbacteria bacterium CG10_big_fil_rev_8_21_14_0_10_48_11</name>
    <dbReference type="NCBI Taxonomy" id="1975037"/>
    <lineage>
        <taxon>Bacteria</taxon>
        <taxon>Candidatus Uhriibacteriota</taxon>
    </lineage>
</organism>
<dbReference type="GO" id="GO:0008830">
    <property type="term" value="F:dTDP-4-dehydrorhamnose 3,5-epimerase activity"/>
    <property type="evidence" value="ECO:0007669"/>
    <property type="project" value="InterPro"/>
</dbReference>
<dbReference type="EMBL" id="PFET01000009">
    <property type="protein sequence ID" value="PJE75847.1"/>
    <property type="molecule type" value="Genomic_DNA"/>
</dbReference>
<reference evidence="1 2" key="1">
    <citation type="submission" date="2017-09" db="EMBL/GenBank/DDBJ databases">
        <title>Depth-based differentiation of microbial function through sediment-hosted aquifers and enrichment of novel symbionts in the deep terrestrial subsurface.</title>
        <authorList>
            <person name="Probst A.J."/>
            <person name="Ladd B."/>
            <person name="Jarett J.K."/>
            <person name="Geller-Mcgrath D.E."/>
            <person name="Sieber C.M."/>
            <person name="Emerson J.B."/>
            <person name="Anantharaman K."/>
            <person name="Thomas B.C."/>
            <person name="Malmstrom R."/>
            <person name="Stieglmeier M."/>
            <person name="Klingl A."/>
            <person name="Woyke T."/>
            <person name="Ryan C.M."/>
            <person name="Banfield J.F."/>
        </authorList>
    </citation>
    <scope>NUCLEOTIDE SEQUENCE [LARGE SCALE GENOMIC DNA]</scope>
    <source>
        <strain evidence="1">CG10_big_fil_rev_8_21_14_0_10_48_11</strain>
    </source>
</reference>
<dbReference type="Gene3D" id="2.60.120.10">
    <property type="entry name" value="Jelly Rolls"/>
    <property type="match status" value="1"/>
</dbReference>
<dbReference type="AlphaFoldDB" id="A0A2M8LEI3"/>
<accession>A0A2M8LEI3</accession>
<dbReference type="InterPro" id="IPR000888">
    <property type="entry name" value="RmlC-like"/>
</dbReference>
<dbReference type="PANTHER" id="PTHR21047:SF2">
    <property type="entry name" value="THYMIDINE DIPHOSPHO-4-KETO-RHAMNOSE 3,5-EPIMERASE"/>
    <property type="match status" value="1"/>
</dbReference>
<evidence type="ECO:0008006" key="3">
    <source>
        <dbReference type="Google" id="ProtNLM"/>
    </source>
</evidence>
<name>A0A2M8LEI3_9BACT</name>
<evidence type="ECO:0000313" key="2">
    <source>
        <dbReference type="Proteomes" id="UP000231152"/>
    </source>
</evidence>
<protein>
    <recommendedName>
        <fullName evidence="3">dTDP-4-dehydrorhamnose 3,5-epimerase</fullName>
    </recommendedName>
</protein>
<sequence>MQTPTTTAIEGLVVTFSRFIADERGYLAELVPNGTDNPQAKEGIKNIYLSAATGNAPRAGHYHFRQTENFFVINGSALWAFYDYRKNSPTFGAIATVILTDGKERVVKGETPTYQQGEQGMPGITVPVGVYHVYWPLGKDSVQVICVASEPYDASDYVHSKPEDVPGIMDAVNNVASAV</sequence>
<dbReference type="Pfam" id="PF00908">
    <property type="entry name" value="dTDP_sugar_isom"/>
    <property type="match status" value="1"/>
</dbReference>
<dbReference type="Proteomes" id="UP000231152">
    <property type="component" value="Unassembled WGS sequence"/>
</dbReference>
<dbReference type="PANTHER" id="PTHR21047">
    <property type="entry name" value="DTDP-6-DEOXY-D-GLUCOSE-3,5 EPIMERASE"/>
    <property type="match status" value="1"/>
</dbReference>
<gene>
    <name evidence="1" type="ORF">COV04_02795</name>
</gene>
<comment type="caution">
    <text evidence="1">The sequence shown here is derived from an EMBL/GenBank/DDBJ whole genome shotgun (WGS) entry which is preliminary data.</text>
</comment>
<evidence type="ECO:0000313" key="1">
    <source>
        <dbReference type="EMBL" id="PJE75847.1"/>
    </source>
</evidence>
<proteinExistence type="predicted"/>